<dbReference type="RefSeq" id="WP_138211127.1">
    <property type="nucleotide sequence ID" value="NZ_CBCRUQ010000007.1"/>
</dbReference>
<evidence type="ECO:0000313" key="1">
    <source>
        <dbReference type="EMBL" id="VTQ96154.1"/>
    </source>
</evidence>
<sequence length="668" mass="77610">MKLKSISSVFNMGDTSFRRKTLLEDYKYLLPLLVEHKIKYPVWEKDNKSQEAFFRTVLEKTDFFSEETNFTDSAKRGRTLTNALIKPGLINDKRELSEVALHWVYNKTKEPDNLEKLMNLSLDNLIFLRQWFKLRVYEPNGEEYLYPFRVALGFLRKYKDMQEAHLLVILHLLSPSLDSEKIYRIIENYDEVRSEKVSFDEYLDENLNQNDEEVEANLIKARELFSSEVVDIDKFHELFKNGKTKQEVYYKFFEAVEKFNQDKTIDNLKVLVDISKEPAIKKAFGFNKIPFDIPKTNNFTVEEFLKKNKNNNILSENRVNFYLQFAKSKKVDLVREYSDMTKRTFGLSGFISFNNGLVNLTQPWIVENLFIVIGNNMALAGVQAIKEYEGNINSPFYLDISLTQILKLSTSQIIAIEDSIKEEFGVSDVSTLKIRLEEEQEAKFRKVIESEFPKEKVIKLLGLFSERSIKNDRKIKEMVTDSATVPTIFEYILAIAWFYISDLEYSLRKSVNLSLDGNYKPLTHAAGGDGDIVMDFPNYKLMLEATLMDTNSQKRGELEPVIRHTANLAIRSQKEVITIFVADKVDTNVINIFKGASYIELVSTENGYKEKSIDGVDIFALTINEISKAIQEKVKQTHIVDIIKENYQMEPVRIKTGWREEIVEKIFA</sequence>
<reference evidence="1 2" key="1">
    <citation type="submission" date="2019-05" db="EMBL/GenBank/DDBJ databases">
        <authorList>
            <consortium name="Pathogen Informatics"/>
        </authorList>
    </citation>
    <scope>NUCLEOTIDE SEQUENCE [LARGE SCALE GENOMIC DNA]</scope>
    <source>
        <strain evidence="1 2">NCTC503</strain>
    </source>
</reference>
<accession>A0A4U9RUI0</accession>
<evidence type="ECO:0000313" key="2">
    <source>
        <dbReference type="Proteomes" id="UP000308489"/>
    </source>
</evidence>
<gene>
    <name evidence="1" type="ORF">NCTC503_02646</name>
</gene>
<keyword evidence="1" id="KW-0540">Nuclease</keyword>
<dbReference type="KEGG" id="hhw:NCTC503_02646"/>
<name>A0A4U9RUI0_HATHI</name>
<dbReference type="InterPro" id="IPR018573">
    <property type="entry name" value="Restrct_endonuc_II_AlwI"/>
</dbReference>
<dbReference type="AlphaFoldDB" id="A0A4U9RUI0"/>
<dbReference type="Proteomes" id="UP000308489">
    <property type="component" value="Chromosome 1"/>
</dbReference>
<keyword evidence="2" id="KW-1185">Reference proteome</keyword>
<dbReference type="REBASE" id="314974">
    <property type="entry name" value="Hhi503IIP"/>
</dbReference>
<dbReference type="Gene3D" id="3.40.91.50">
    <property type="match status" value="1"/>
</dbReference>
<proteinExistence type="predicted"/>
<dbReference type="Pfam" id="PF09491">
    <property type="entry name" value="RE_AlwI"/>
    <property type="match status" value="1"/>
</dbReference>
<protein>
    <submittedName>
        <fullName evidence="1">AlwI restriction endonuclease</fullName>
    </submittedName>
</protein>
<dbReference type="EMBL" id="LR590481">
    <property type="protein sequence ID" value="VTQ96154.1"/>
    <property type="molecule type" value="Genomic_DNA"/>
</dbReference>
<organism evidence="1 2">
    <name type="scientific">Hathewaya histolytica</name>
    <name type="common">Clostridium histolyticum</name>
    <dbReference type="NCBI Taxonomy" id="1498"/>
    <lineage>
        <taxon>Bacteria</taxon>
        <taxon>Bacillati</taxon>
        <taxon>Bacillota</taxon>
        <taxon>Clostridia</taxon>
        <taxon>Eubacteriales</taxon>
        <taxon>Clostridiaceae</taxon>
        <taxon>Hathewaya</taxon>
    </lineage>
</organism>
<dbReference type="GO" id="GO:0004519">
    <property type="term" value="F:endonuclease activity"/>
    <property type="evidence" value="ECO:0007669"/>
    <property type="project" value="UniProtKB-KW"/>
</dbReference>
<dbReference type="OrthoDB" id="5314016at2"/>
<keyword evidence="1" id="KW-0378">Hydrolase</keyword>
<keyword evidence="1" id="KW-0255">Endonuclease</keyword>